<keyword evidence="2" id="KW-0812">Transmembrane</keyword>
<feature type="region of interest" description="Disordered" evidence="1">
    <location>
        <begin position="696"/>
        <end position="848"/>
    </location>
</feature>
<dbReference type="STRING" id="1284197.S8ARY5"/>
<feature type="compositionally biased region" description="Low complexity" evidence="1">
    <location>
        <begin position="698"/>
        <end position="712"/>
    </location>
</feature>
<name>S8ARY5_DACHA</name>
<feature type="compositionally biased region" description="Polar residues" evidence="1">
    <location>
        <begin position="335"/>
        <end position="351"/>
    </location>
</feature>
<dbReference type="PANTHER" id="PTHR36424">
    <property type="entry name" value="PHEROMONE-REGULATED MEMBRANE PROTEIN 6"/>
    <property type="match status" value="1"/>
</dbReference>
<feature type="compositionally biased region" description="Low complexity" evidence="1">
    <location>
        <begin position="363"/>
        <end position="380"/>
    </location>
</feature>
<dbReference type="OMA" id="SHERNNF"/>
<dbReference type="Proteomes" id="UP000015100">
    <property type="component" value="Unassembled WGS sequence"/>
</dbReference>
<dbReference type="Pfam" id="PF16944">
    <property type="entry name" value="KCH"/>
    <property type="match status" value="1"/>
</dbReference>
<organism evidence="3 4">
    <name type="scientific">Dactylellina haptotyla (strain CBS 200.50)</name>
    <name type="common">Nematode-trapping fungus</name>
    <name type="synonym">Monacrosporium haptotylum</name>
    <dbReference type="NCBI Taxonomy" id="1284197"/>
    <lineage>
        <taxon>Eukaryota</taxon>
        <taxon>Fungi</taxon>
        <taxon>Dikarya</taxon>
        <taxon>Ascomycota</taxon>
        <taxon>Pezizomycotina</taxon>
        <taxon>Orbiliomycetes</taxon>
        <taxon>Orbiliales</taxon>
        <taxon>Orbiliaceae</taxon>
        <taxon>Dactylellina</taxon>
    </lineage>
</organism>
<dbReference type="OrthoDB" id="2128042at2759"/>
<feature type="transmembrane region" description="Helical" evidence="2">
    <location>
        <begin position="35"/>
        <end position="59"/>
    </location>
</feature>
<dbReference type="EMBL" id="AQGS01000067">
    <property type="protein sequence ID" value="EPS43766.1"/>
    <property type="molecule type" value="Genomic_DNA"/>
</dbReference>
<keyword evidence="2" id="KW-1133">Transmembrane helix</keyword>
<feature type="region of interest" description="Disordered" evidence="1">
    <location>
        <begin position="286"/>
        <end position="428"/>
    </location>
</feature>
<keyword evidence="2" id="KW-0472">Membrane</keyword>
<accession>S8ARY5</accession>
<feature type="transmembrane region" description="Helical" evidence="2">
    <location>
        <begin position="214"/>
        <end position="246"/>
    </location>
</feature>
<comment type="caution">
    <text evidence="3">The sequence shown here is derived from an EMBL/GenBank/DDBJ whole genome shotgun (WGS) entry which is preliminary data.</text>
</comment>
<proteinExistence type="predicted"/>
<dbReference type="PANTHER" id="PTHR36424:SF1">
    <property type="entry name" value="LOW AFFINITY K(+) TRANSPORTER 1-RELATED"/>
    <property type="match status" value="1"/>
</dbReference>
<dbReference type="GO" id="GO:0015079">
    <property type="term" value="F:potassium ion transmembrane transporter activity"/>
    <property type="evidence" value="ECO:0007669"/>
    <property type="project" value="InterPro"/>
</dbReference>
<feature type="compositionally biased region" description="Polar residues" evidence="1">
    <location>
        <begin position="606"/>
        <end position="615"/>
    </location>
</feature>
<evidence type="ECO:0000256" key="1">
    <source>
        <dbReference type="SAM" id="MobiDB-lite"/>
    </source>
</evidence>
<dbReference type="eggNOG" id="ENOG502QVFG">
    <property type="taxonomic scope" value="Eukaryota"/>
</dbReference>
<evidence type="ECO:0000313" key="4">
    <source>
        <dbReference type="Proteomes" id="UP000015100"/>
    </source>
</evidence>
<feature type="compositionally biased region" description="Polar residues" evidence="1">
    <location>
        <begin position="648"/>
        <end position="659"/>
    </location>
</feature>
<feature type="transmembrane region" description="Helical" evidence="2">
    <location>
        <begin position="79"/>
        <end position="103"/>
    </location>
</feature>
<feature type="compositionally biased region" description="Polar residues" evidence="1">
    <location>
        <begin position="310"/>
        <end position="323"/>
    </location>
</feature>
<sequence>MGFLRRNKNEVFTQKQKWDYINIEDFKTRSCWSPVAYFFFFVNVFFGVAVVGADCYTAVNLLVFNRWSSKIKPFIPFDISKWIFAGCIIFSFVLMGFQALWGIRAIKSNSIARGYLDIYAQRWWCTGKGGYKRFLVFTELTKSKHGSDYVMLFTYFSFKGWAEVLFADGPRQVLNGITLYAVIQAKIVPGTQKNGISGLFSSIKALEDESLTQAIILSVMLFTCVWWVFVALQLLFAILLWIMFIWHHVPSGHTLGSYCREKIDKRLVGIVAKNHKRTLEEEREERMKADKAGNGARQPTIPVLGGGAQVGSNNPTAQPTLPTLNEKPPVPGLKRTNTMDTFTTTVSSRPDTNMPPRPPYAARPPFSSSQSATSSMFDDSASLLGDRKDPFSRTNTPLNRPAPPIGPYSRDYNDSQASLTNPYESAPLQPHDFLGSSQALPPINRNDTVSPFYQQRPPPVNRNDTISPLNGPGPMQPRPFGFDPMQSNTSQPFPQAAGMPRRLPVRPQDQGFPPHNQPPVSHTPSPAPEFSTYTEHRHTPPIHHKPESEIFEMDGGISVPSAPASGAIELGTSPPKTVARNNTGTDGFAAHPMAFELDTGIPVVSASPTNTSPQMRTRRLTPPESTTTPAPRSPPRQGGYPAYVKPSYQPSGSGIASTSTPPPQLPAQNFDREEHGVGRNIHGNYDLEADVLDSYLGSSQSQMPPPQQLSRPFAQNQGQGSRPSTPTRGLPVRRGSNDSYHSNAGSALGLPFNPPARSMTATPTSGYAGPMNRGPGPNDFSMPTRSMTAGPYANQPQVRSSPPRGNSGVYEQRQRGPGGPPPPPSQGGYRRNDGYGGNSYGGNYNGGW</sequence>
<dbReference type="GO" id="GO:0005886">
    <property type="term" value="C:plasma membrane"/>
    <property type="evidence" value="ECO:0007669"/>
    <property type="project" value="InterPro"/>
</dbReference>
<dbReference type="InterPro" id="IPR031606">
    <property type="entry name" value="Kch1/2"/>
</dbReference>
<feature type="region of interest" description="Disordered" evidence="1">
    <location>
        <begin position="504"/>
        <end position="540"/>
    </location>
</feature>
<feature type="compositionally biased region" description="Gly residues" evidence="1">
    <location>
        <begin position="834"/>
        <end position="848"/>
    </location>
</feature>
<evidence type="ECO:0000313" key="3">
    <source>
        <dbReference type="EMBL" id="EPS43766.1"/>
    </source>
</evidence>
<keyword evidence="4" id="KW-1185">Reference proteome</keyword>
<evidence type="ECO:0000256" key="2">
    <source>
        <dbReference type="SAM" id="Phobius"/>
    </source>
</evidence>
<evidence type="ECO:0008006" key="5">
    <source>
        <dbReference type="Google" id="ProtNLM"/>
    </source>
</evidence>
<feature type="compositionally biased region" description="Polar residues" evidence="1">
    <location>
        <begin position="713"/>
        <end position="727"/>
    </location>
</feature>
<gene>
    <name evidence="3" type="ORF">H072_2258</name>
</gene>
<dbReference type="HOGENOM" id="CLU_336164_0_0_1"/>
<reference evidence="3 4" key="1">
    <citation type="journal article" date="2013" name="PLoS Genet.">
        <title>Genomic mechanisms accounting for the adaptation to parasitism in nematode-trapping fungi.</title>
        <authorList>
            <person name="Meerupati T."/>
            <person name="Andersson K.M."/>
            <person name="Friman E."/>
            <person name="Kumar D."/>
            <person name="Tunlid A."/>
            <person name="Ahren D."/>
        </authorList>
    </citation>
    <scope>NUCLEOTIDE SEQUENCE [LARGE SCALE GENOMIC DNA]</scope>
    <source>
        <strain evidence="3 4">CBS 200.50</strain>
    </source>
</reference>
<feature type="compositionally biased region" description="Pro residues" evidence="1">
    <location>
        <begin position="353"/>
        <end position="362"/>
    </location>
</feature>
<dbReference type="AlphaFoldDB" id="S8ARY5"/>
<feature type="compositionally biased region" description="Polar residues" evidence="1">
    <location>
        <begin position="794"/>
        <end position="804"/>
    </location>
</feature>
<feature type="compositionally biased region" description="Polar residues" evidence="1">
    <location>
        <begin position="414"/>
        <end position="423"/>
    </location>
</feature>
<feature type="region of interest" description="Disordered" evidence="1">
    <location>
        <begin position="603"/>
        <end position="670"/>
    </location>
</feature>
<reference evidence="4" key="2">
    <citation type="submission" date="2013-04" db="EMBL/GenBank/DDBJ databases">
        <title>Genomic mechanisms accounting for the adaptation to parasitism in nematode-trapping fungi.</title>
        <authorList>
            <person name="Ahren D.G."/>
        </authorList>
    </citation>
    <scope>NUCLEOTIDE SEQUENCE [LARGE SCALE GENOMIC DNA]</scope>
    <source>
        <strain evidence="4">CBS 200.50</strain>
    </source>
</reference>
<protein>
    <recommendedName>
        <fullName evidence="5">Pheromone-regulated membrane protein</fullName>
    </recommendedName>
</protein>